<dbReference type="EMBL" id="JAADZU010000012">
    <property type="protein sequence ID" value="NDK89044.1"/>
    <property type="molecule type" value="Genomic_DNA"/>
</dbReference>
<feature type="compositionally biased region" description="Low complexity" evidence="1">
    <location>
        <begin position="273"/>
        <end position="298"/>
    </location>
</feature>
<dbReference type="AlphaFoldDB" id="A0A7K3LLD5"/>
<dbReference type="InterPro" id="IPR031928">
    <property type="entry name" value="RsdA_SigD-bd"/>
</dbReference>
<accession>A0A7K3LLD5</accession>
<comment type="caution">
    <text evidence="3">The sequence shown here is derived from an EMBL/GenBank/DDBJ whole genome shotgun (WGS) entry which is preliminary data.</text>
</comment>
<evidence type="ECO:0000259" key="2">
    <source>
        <dbReference type="Pfam" id="PF16751"/>
    </source>
</evidence>
<protein>
    <recommendedName>
        <fullName evidence="2">Anti-sigma-D factor RsdA sigma factor binding region domain-containing protein</fullName>
    </recommendedName>
</protein>
<reference evidence="3 4" key="1">
    <citation type="submission" date="2020-01" db="EMBL/GenBank/DDBJ databases">
        <title>Investigation of new actinobacteria for the biodesulphurisation of diesel fuel.</title>
        <authorList>
            <person name="Athi Narayanan S.M."/>
        </authorList>
    </citation>
    <scope>NUCLEOTIDE SEQUENCE [LARGE SCALE GENOMIC DNA]</scope>
    <source>
        <strain evidence="3 4">213E</strain>
    </source>
</reference>
<feature type="domain" description="Anti-sigma-D factor RsdA sigma factor binding region" evidence="2">
    <location>
        <begin position="29"/>
        <end position="74"/>
    </location>
</feature>
<dbReference type="Pfam" id="PF16751">
    <property type="entry name" value="RsdA_SigD_bd"/>
    <property type="match status" value="1"/>
</dbReference>
<name>A0A7K3LLD5_9ACTN</name>
<feature type="compositionally biased region" description="Low complexity" evidence="1">
    <location>
        <begin position="223"/>
        <end position="245"/>
    </location>
</feature>
<feature type="compositionally biased region" description="Low complexity" evidence="1">
    <location>
        <begin position="252"/>
        <end position="265"/>
    </location>
</feature>
<feature type="region of interest" description="Disordered" evidence="1">
    <location>
        <begin position="1"/>
        <end position="30"/>
    </location>
</feature>
<evidence type="ECO:0000256" key="1">
    <source>
        <dbReference type="SAM" id="MobiDB-lite"/>
    </source>
</evidence>
<proteinExistence type="predicted"/>
<gene>
    <name evidence="3" type="ORF">GYA93_05530</name>
</gene>
<evidence type="ECO:0000313" key="4">
    <source>
        <dbReference type="Proteomes" id="UP000466307"/>
    </source>
</evidence>
<evidence type="ECO:0000313" key="3">
    <source>
        <dbReference type="EMBL" id="NDK89044.1"/>
    </source>
</evidence>
<sequence length="298" mass="30567">MPGPQSSGAMQGPGSAQGGHGQPDDGHIDLNQVHFDDAFLDSLSRDQPTQTRDDAEYELAALLSGWRHEAITTPAPPLPGIDEVDRAIAAQRPTKRGATVVRTLRVVAGAAAIAVVAAAGLTVVSEGAAPGDALWGVKQVVFASAASETQASFDVRADLEQAEAAFAAGDTESAHELIARAQTRLAPVRDDATRDQMTEWIDRLKTEEPGSATASLTASPEASGTTRPGGTTSEPGTTTGGSSTSVDVRARTTTPQTTTPPVETTPAPPSQTPSPTSATVTQVPSAPEEITTTTTTPS</sequence>
<organism evidence="3 4">
    <name type="scientific">Gordonia desulfuricans</name>
    <dbReference type="NCBI Taxonomy" id="89051"/>
    <lineage>
        <taxon>Bacteria</taxon>
        <taxon>Bacillati</taxon>
        <taxon>Actinomycetota</taxon>
        <taxon>Actinomycetes</taxon>
        <taxon>Mycobacteriales</taxon>
        <taxon>Gordoniaceae</taxon>
        <taxon>Gordonia</taxon>
    </lineage>
</organism>
<feature type="compositionally biased region" description="Polar residues" evidence="1">
    <location>
        <begin position="212"/>
        <end position="222"/>
    </location>
</feature>
<dbReference type="Proteomes" id="UP000466307">
    <property type="component" value="Unassembled WGS sequence"/>
</dbReference>
<keyword evidence="4" id="KW-1185">Reference proteome</keyword>
<feature type="region of interest" description="Disordered" evidence="1">
    <location>
        <begin position="203"/>
        <end position="298"/>
    </location>
</feature>
<dbReference type="Gene3D" id="6.10.250.1300">
    <property type="match status" value="1"/>
</dbReference>